<protein>
    <submittedName>
        <fullName evidence="2">Uncharacterized protein LOC109728378</fullName>
    </submittedName>
</protein>
<dbReference type="GeneID" id="109728378"/>
<keyword evidence="1" id="KW-1185">Reference proteome</keyword>
<dbReference type="RefSeq" id="XP_020114359.1">
    <property type="nucleotide sequence ID" value="XM_020258770.1"/>
</dbReference>
<dbReference type="Proteomes" id="UP000515123">
    <property type="component" value="Linkage group 23"/>
</dbReference>
<dbReference type="PANTHER" id="PTHR33710">
    <property type="entry name" value="BNAC02G09200D PROTEIN"/>
    <property type="match status" value="1"/>
</dbReference>
<evidence type="ECO:0000313" key="1">
    <source>
        <dbReference type="Proteomes" id="UP000515123"/>
    </source>
</evidence>
<reference evidence="2" key="2">
    <citation type="submission" date="2025-08" db="UniProtKB">
        <authorList>
            <consortium name="RefSeq"/>
        </authorList>
    </citation>
    <scope>IDENTIFICATION</scope>
    <source>
        <tissue evidence="2">Leaf</tissue>
    </source>
</reference>
<evidence type="ECO:0000313" key="2">
    <source>
        <dbReference type="RefSeq" id="XP_020114359.1"/>
    </source>
</evidence>
<proteinExistence type="predicted"/>
<sequence length="183" mass="21507">MTLFTDLLNSLELIDIPLGNQSFTWSNMQLCPTLAKSDRFIISTKWDHSFPLSKEIALPRITSDHAPIVLSTANKRTSRLFRFEKVWLTHEDFHSQVPVWWEELNLNGPSALTFAAKLRHTVKELRSGARYISMVERRNQFKRQLSKVILDEEILWKTRERQHWLKEGDGNTKFFHAMANGRR</sequence>
<dbReference type="AlphaFoldDB" id="A0A6P5H2W0"/>
<accession>A0A6P5H2W0</accession>
<dbReference type="OrthoDB" id="696139at2759"/>
<reference evidence="1" key="1">
    <citation type="journal article" date="2015" name="Nat. Genet.">
        <title>The pineapple genome and the evolution of CAM photosynthesis.</title>
        <authorList>
            <person name="Ming R."/>
            <person name="VanBuren R."/>
            <person name="Wai C.M."/>
            <person name="Tang H."/>
            <person name="Schatz M.C."/>
            <person name="Bowers J.E."/>
            <person name="Lyons E."/>
            <person name="Wang M.L."/>
            <person name="Chen J."/>
            <person name="Biggers E."/>
            <person name="Zhang J."/>
            <person name="Huang L."/>
            <person name="Zhang L."/>
            <person name="Miao W."/>
            <person name="Zhang J."/>
            <person name="Ye Z."/>
            <person name="Miao C."/>
            <person name="Lin Z."/>
            <person name="Wang H."/>
            <person name="Zhou H."/>
            <person name="Yim W.C."/>
            <person name="Priest H.D."/>
            <person name="Zheng C."/>
            <person name="Woodhouse M."/>
            <person name="Edger P.P."/>
            <person name="Guyot R."/>
            <person name="Guo H.B."/>
            <person name="Guo H."/>
            <person name="Zheng G."/>
            <person name="Singh R."/>
            <person name="Sharma A."/>
            <person name="Min X."/>
            <person name="Zheng Y."/>
            <person name="Lee H."/>
            <person name="Gurtowski J."/>
            <person name="Sedlazeck F.J."/>
            <person name="Harkess A."/>
            <person name="McKain M.R."/>
            <person name="Liao Z."/>
            <person name="Fang J."/>
            <person name="Liu J."/>
            <person name="Zhang X."/>
            <person name="Zhang Q."/>
            <person name="Hu W."/>
            <person name="Qin Y."/>
            <person name="Wang K."/>
            <person name="Chen L.Y."/>
            <person name="Shirley N."/>
            <person name="Lin Y.R."/>
            <person name="Liu L.Y."/>
            <person name="Hernandez A.G."/>
            <person name="Wright C.L."/>
            <person name="Bulone V."/>
            <person name="Tuskan G.A."/>
            <person name="Heath K."/>
            <person name="Zee F."/>
            <person name="Moore P.H."/>
            <person name="Sunkar R."/>
            <person name="Leebens-Mack J.H."/>
            <person name="Mockler T."/>
            <person name="Bennetzen J.L."/>
            <person name="Freeling M."/>
            <person name="Sankoff D."/>
            <person name="Paterson A.H."/>
            <person name="Zhu X."/>
            <person name="Yang X."/>
            <person name="Smith J.A."/>
            <person name="Cushman J.C."/>
            <person name="Paull R.E."/>
            <person name="Yu Q."/>
        </authorList>
    </citation>
    <scope>NUCLEOTIDE SEQUENCE [LARGE SCALE GENOMIC DNA]</scope>
    <source>
        <strain evidence="1">cv. F153</strain>
    </source>
</reference>
<dbReference type="PANTHER" id="PTHR33710:SF71">
    <property type="entry name" value="ENDONUCLEASE_EXONUCLEASE_PHOSPHATASE DOMAIN-CONTAINING PROTEIN"/>
    <property type="match status" value="1"/>
</dbReference>
<dbReference type="SUPFAM" id="SSF56219">
    <property type="entry name" value="DNase I-like"/>
    <property type="match status" value="1"/>
</dbReference>
<organism evidence="1 2">
    <name type="scientific">Ananas comosus</name>
    <name type="common">Pineapple</name>
    <name type="synonym">Ananas ananas</name>
    <dbReference type="NCBI Taxonomy" id="4615"/>
    <lineage>
        <taxon>Eukaryota</taxon>
        <taxon>Viridiplantae</taxon>
        <taxon>Streptophyta</taxon>
        <taxon>Embryophyta</taxon>
        <taxon>Tracheophyta</taxon>
        <taxon>Spermatophyta</taxon>
        <taxon>Magnoliopsida</taxon>
        <taxon>Liliopsida</taxon>
        <taxon>Poales</taxon>
        <taxon>Bromeliaceae</taxon>
        <taxon>Bromelioideae</taxon>
        <taxon>Ananas</taxon>
    </lineage>
</organism>
<gene>
    <name evidence="2" type="primary">LOC109728378</name>
</gene>
<dbReference type="InterPro" id="IPR036691">
    <property type="entry name" value="Endo/exonu/phosph_ase_sf"/>
</dbReference>
<name>A0A6P5H2W0_ANACO</name>